<name>A0ABR7V595_9FLAO</name>
<evidence type="ECO:0000313" key="3">
    <source>
        <dbReference type="Proteomes" id="UP001166021"/>
    </source>
</evidence>
<proteinExistence type="predicted"/>
<feature type="transmembrane region" description="Helical" evidence="1">
    <location>
        <begin position="165"/>
        <end position="184"/>
    </location>
</feature>
<evidence type="ECO:0000256" key="1">
    <source>
        <dbReference type="SAM" id="Phobius"/>
    </source>
</evidence>
<dbReference type="EMBL" id="JABTCF010000017">
    <property type="protein sequence ID" value="MBD0779967.1"/>
    <property type="molecule type" value="Genomic_DNA"/>
</dbReference>
<feature type="transmembrane region" description="Helical" evidence="1">
    <location>
        <begin position="7"/>
        <end position="26"/>
    </location>
</feature>
<comment type="caution">
    <text evidence="2">The sequence shown here is derived from an EMBL/GenBank/DDBJ whole genome shotgun (WGS) entry which is preliminary data.</text>
</comment>
<sequence length="202" mass="23082">MNITEMTYKISFIIGLVFFLIGQIILSKGNDFVYAQEPIDFAHWFLLVGVVLLIPQVVSFPKKIFSLIGIPLTLIGITCIIGMCVLDFIWWSFPNEAMRNEFTNHISQVPSIWKPFMSIGPSSKIFNLGLLILSFNYFQNNKIGIVIILIANLILWHIIPLPFRLIFGYAITLIGFCLIFVRSVNESTLQQRTEVKNKQILP</sequence>
<accession>A0ABR7V595</accession>
<keyword evidence="1" id="KW-0472">Membrane</keyword>
<keyword evidence="1" id="KW-1133">Transmembrane helix</keyword>
<feature type="transmembrane region" description="Helical" evidence="1">
    <location>
        <begin position="142"/>
        <end position="159"/>
    </location>
</feature>
<organism evidence="2 3">
    <name type="scientific">Maribacter aquimaris</name>
    <dbReference type="NCBI Taxonomy" id="2737171"/>
    <lineage>
        <taxon>Bacteria</taxon>
        <taxon>Pseudomonadati</taxon>
        <taxon>Bacteroidota</taxon>
        <taxon>Flavobacteriia</taxon>
        <taxon>Flavobacteriales</taxon>
        <taxon>Flavobacteriaceae</taxon>
        <taxon>Maribacter</taxon>
    </lineage>
</organism>
<evidence type="ECO:0000313" key="2">
    <source>
        <dbReference type="EMBL" id="MBD0779967.1"/>
    </source>
</evidence>
<protein>
    <recommendedName>
        <fullName evidence="4">Intracellular septation protein A</fullName>
    </recommendedName>
</protein>
<keyword evidence="3" id="KW-1185">Reference proteome</keyword>
<feature type="transmembrane region" description="Helical" evidence="1">
    <location>
        <begin position="41"/>
        <end position="60"/>
    </location>
</feature>
<dbReference type="RefSeq" id="WP_188245399.1">
    <property type="nucleotide sequence ID" value="NZ_JABTCF010000017.1"/>
</dbReference>
<feature type="transmembrane region" description="Helical" evidence="1">
    <location>
        <begin position="72"/>
        <end position="93"/>
    </location>
</feature>
<keyword evidence="1" id="KW-0812">Transmembrane</keyword>
<reference evidence="2" key="1">
    <citation type="submission" date="2020-05" db="EMBL/GenBank/DDBJ databases">
        <title>The draft genome sequence of Maribacter sp. ANRC-HE7.</title>
        <authorList>
            <person name="Mu L."/>
        </authorList>
    </citation>
    <scope>NUCLEOTIDE SEQUENCE</scope>
    <source>
        <strain evidence="2">ANRC-HE7</strain>
    </source>
</reference>
<evidence type="ECO:0008006" key="4">
    <source>
        <dbReference type="Google" id="ProtNLM"/>
    </source>
</evidence>
<dbReference type="Proteomes" id="UP001166021">
    <property type="component" value="Unassembled WGS sequence"/>
</dbReference>
<gene>
    <name evidence="2" type="ORF">HPE56_19385</name>
</gene>
<feature type="transmembrane region" description="Helical" evidence="1">
    <location>
        <begin position="113"/>
        <end position="135"/>
    </location>
</feature>